<proteinExistence type="predicted"/>
<feature type="compositionally biased region" description="Basic and acidic residues" evidence="1">
    <location>
        <begin position="41"/>
        <end position="70"/>
    </location>
</feature>
<dbReference type="OrthoDB" id="6427495at2759"/>
<reference evidence="3 4" key="1">
    <citation type="journal article" date="2019" name="Sci. Rep.">
        <title>Orb-weaving spider Araneus ventricosus genome elucidates the spidroin gene catalogue.</title>
        <authorList>
            <person name="Kono N."/>
            <person name="Nakamura H."/>
            <person name="Ohtoshi R."/>
            <person name="Moran D.A.P."/>
            <person name="Shinohara A."/>
            <person name="Yoshida Y."/>
            <person name="Fujiwara M."/>
            <person name="Mori M."/>
            <person name="Tomita M."/>
            <person name="Arakawa K."/>
        </authorList>
    </citation>
    <scope>NUCLEOTIDE SEQUENCE [LARGE SCALE GENOMIC DNA]</scope>
</reference>
<keyword evidence="2" id="KW-0812">Transmembrane</keyword>
<evidence type="ECO:0000313" key="3">
    <source>
        <dbReference type="EMBL" id="GBM54250.1"/>
    </source>
</evidence>
<accession>A0A4Y2GKU3</accession>
<feature type="transmembrane region" description="Helical" evidence="2">
    <location>
        <begin position="139"/>
        <end position="156"/>
    </location>
</feature>
<feature type="compositionally biased region" description="Polar residues" evidence="1">
    <location>
        <begin position="29"/>
        <end position="38"/>
    </location>
</feature>
<dbReference type="AlphaFoldDB" id="A0A4Y2GKU3"/>
<evidence type="ECO:0000313" key="4">
    <source>
        <dbReference type="Proteomes" id="UP000499080"/>
    </source>
</evidence>
<protein>
    <submittedName>
        <fullName evidence="3">Uncharacterized protein</fullName>
    </submittedName>
</protein>
<sequence length="172" mass="19530">MDIEGEENSIHLENVTDFCLERDNHNSSEKCQNISISENGPGEKRENSMQEERMSRKSEQIGHLDNEKPRRVSINIPLEKNKSPRNKRRYKKRYFCCGSLADGAIASANYSNVISVIMILSSLHVFFSNSKADDGTNKALAFSAIIYAICYIRSSTNLKRAIVIIFSFFTQP</sequence>
<comment type="caution">
    <text evidence="3">The sequence shown here is derived from an EMBL/GenBank/DDBJ whole genome shotgun (WGS) entry which is preliminary data.</text>
</comment>
<keyword evidence="2" id="KW-1133">Transmembrane helix</keyword>
<name>A0A4Y2GKU3_ARAVE</name>
<gene>
    <name evidence="3" type="ORF">AVEN_208592_1</name>
</gene>
<dbReference type="Proteomes" id="UP000499080">
    <property type="component" value="Unassembled WGS sequence"/>
</dbReference>
<dbReference type="EMBL" id="BGPR01001451">
    <property type="protein sequence ID" value="GBM54250.1"/>
    <property type="molecule type" value="Genomic_DNA"/>
</dbReference>
<organism evidence="3 4">
    <name type="scientific">Araneus ventricosus</name>
    <name type="common">Orbweaver spider</name>
    <name type="synonym">Epeira ventricosa</name>
    <dbReference type="NCBI Taxonomy" id="182803"/>
    <lineage>
        <taxon>Eukaryota</taxon>
        <taxon>Metazoa</taxon>
        <taxon>Ecdysozoa</taxon>
        <taxon>Arthropoda</taxon>
        <taxon>Chelicerata</taxon>
        <taxon>Arachnida</taxon>
        <taxon>Araneae</taxon>
        <taxon>Araneomorphae</taxon>
        <taxon>Entelegynae</taxon>
        <taxon>Araneoidea</taxon>
        <taxon>Araneidae</taxon>
        <taxon>Araneus</taxon>
    </lineage>
</organism>
<evidence type="ECO:0000256" key="2">
    <source>
        <dbReference type="SAM" id="Phobius"/>
    </source>
</evidence>
<keyword evidence="4" id="KW-1185">Reference proteome</keyword>
<feature type="region of interest" description="Disordered" evidence="1">
    <location>
        <begin position="26"/>
        <end position="80"/>
    </location>
</feature>
<keyword evidence="2" id="KW-0472">Membrane</keyword>
<evidence type="ECO:0000256" key="1">
    <source>
        <dbReference type="SAM" id="MobiDB-lite"/>
    </source>
</evidence>
<feature type="transmembrane region" description="Helical" evidence="2">
    <location>
        <begin position="94"/>
        <end position="127"/>
    </location>
</feature>